<protein>
    <submittedName>
        <fullName evidence="1">Uncharacterized protein</fullName>
    </submittedName>
</protein>
<evidence type="ECO:0000313" key="2">
    <source>
        <dbReference type="Proteomes" id="UP000186817"/>
    </source>
</evidence>
<accession>A0A1Q9BRU0</accession>
<organism evidence="1 2">
    <name type="scientific">Symbiodinium microadriaticum</name>
    <name type="common">Dinoflagellate</name>
    <name type="synonym">Zooxanthella microadriatica</name>
    <dbReference type="NCBI Taxonomy" id="2951"/>
    <lineage>
        <taxon>Eukaryota</taxon>
        <taxon>Sar</taxon>
        <taxon>Alveolata</taxon>
        <taxon>Dinophyceae</taxon>
        <taxon>Suessiales</taxon>
        <taxon>Symbiodiniaceae</taxon>
        <taxon>Symbiodinium</taxon>
    </lineage>
</organism>
<proteinExistence type="predicted"/>
<comment type="caution">
    <text evidence="1">The sequence shown here is derived from an EMBL/GenBank/DDBJ whole genome shotgun (WGS) entry which is preliminary data.</text>
</comment>
<evidence type="ECO:0000313" key="1">
    <source>
        <dbReference type="EMBL" id="OLP73405.1"/>
    </source>
</evidence>
<keyword evidence="2" id="KW-1185">Reference proteome</keyword>
<name>A0A1Q9BRU0_SYMMI</name>
<dbReference type="Proteomes" id="UP000186817">
    <property type="component" value="Unassembled WGS sequence"/>
</dbReference>
<sequence>AKTDFASKAGTQDSSAEKEQKYFKLASLR</sequence>
<dbReference type="EMBL" id="LSRX01005543">
    <property type="protein sequence ID" value="OLP73405.1"/>
    <property type="molecule type" value="Genomic_DNA"/>
</dbReference>
<gene>
    <name evidence="1" type="ORF">AK812_SmicGene47361</name>
</gene>
<dbReference type="AlphaFoldDB" id="A0A1Q9BRU0"/>
<feature type="non-terminal residue" evidence="1">
    <location>
        <position position="1"/>
    </location>
</feature>
<reference evidence="1 2" key="1">
    <citation type="submission" date="2016-02" db="EMBL/GenBank/DDBJ databases">
        <title>Genome analysis of coral dinoflagellate symbionts highlights evolutionary adaptations to a symbiotic lifestyle.</title>
        <authorList>
            <person name="Aranda M."/>
            <person name="Li Y."/>
            <person name="Liew Y.J."/>
            <person name="Baumgarten S."/>
            <person name="Simakov O."/>
            <person name="Wilson M."/>
            <person name="Piel J."/>
            <person name="Ashoor H."/>
            <person name="Bougouffa S."/>
            <person name="Bajic V.B."/>
            <person name="Ryu T."/>
            <person name="Ravasi T."/>
            <person name="Bayer T."/>
            <person name="Micklem G."/>
            <person name="Kim H."/>
            <person name="Bhak J."/>
            <person name="Lajeunesse T.C."/>
            <person name="Voolstra C.R."/>
        </authorList>
    </citation>
    <scope>NUCLEOTIDE SEQUENCE [LARGE SCALE GENOMIC DNA]</scope>
    <source>
        <strain evidence="1 2">CCMP2467</strain>
    </source>
</reference>